<protein>
    <submittedName>
        <fullName evidence="2">Uncharacterized protein</fullName>
    </submittedName>
</protein>
<keyword evidence="1" id="KW-0812">Transmembrane</keyword>
<evidence type="ECO:0000256" key="1">
    <source>
        <dbReference type="SAM" id="Phobius"/>
    </source>
</evidence>
<feature type="transmembrane region" description="Helical" evidence="1">
    <location>
        <begin position="447"/>
        <end position="471"/>
    </location>
</feature>
<keyword evidence="3" id="KW-1185">Reference proteome</keyword>
<feature type="transmembrane region" description="Helical" evidence="1">
    <location>
        <begin position="397"/>
        <end position="416"/>
    </location>
</feature>
<organism evidence="2 3">
    <name type="scientific">Meiothermus luteus</name>
    <dbReference type="NCBI Taxonomy" id="2026184"/>
    <lineage>
        <taxon>Bacteria</taxon>
        <taxon>Thermotogati</taxon>
        <taxon>Deinococcota</taxon>
        <taxon>Deinococci</taxon>
        <taxon>Thermales</taxon>
        <taxon>Thermaceae</taxon>
        <taxon>Meiothermus</taxon>
    </lineage>
</organism>
<dbReference type="EMBL" id="QWKZ01000001">
    <property type="protein sequence ID" value="RIH90159.1"/>
    <property type="molecule type" value="Genomic_DNA"/>
</dbReference>
<sequence length="492" mass="55199">MRELYAITVEYGHQVEQLIERLGATRPARGAGELLVQVEHRLSPEAVRAVQSFLRLRNRVIHNRPAWMSMPTREQIEQAGRKAVGALEYALGSRAYSGPAYRRMAATAPEAPGPVYRLVPRGEDYEFWVGPAGVWVVAAEARKRREVRLELEERLRPCFSRLRVRAVRDGQALERKACYGKAVMSADEVKEVVRLLIKPDPAPTRPSRSATARPEHHVRRVVLDDTPATFYVGPAGVLVVAEFPLIADTEAKRVWEDSGRAISALPVVLNPNLKEPQGRVGSVLALRDEGAIKEYLRGKRLLDDDEVKEVAGWLRNRTSPVPSIRPKGGRYRLRGEEVIGGREKAPPAFVVELVPPGAPPRPHFGQVVWRALGWRLVFLLEMVMFAGAGFSQPGGVGAAYIAFMGALVLRFMALFGSFSPWKFWTLLAVGGLELFLAWEMAKGPKQAFFAFLMLILATGLASFFRGIWLFWSSSKPFRMYFPLRSRVRQHFR</sequence>
<keyword evidence="1" id="KW-0472">Membrane</keyword>
<gene>
    <name evidence="2" type="ORF">Mlute_00081</name>
</gene>
<dbReference type="AlphaFoldDB" id="A0A399F4H5"/>
<reference evidence="2 3" key="1">
    <citation type="submission" date="2018-08" db="EMBL/GenBank/DDBJ databases">
        <title>Meiothermus luteus KCTC 52599 genome sequencing project.</title>
        <authorList>
            <person name="Da Costa M.S."/>
            <person name="Albuquerque L."/>
            <person name="Raposo P."/>
            <person name="Froufe H.J.C."/>
            <person name="Barroso C.S."/>
            <person name="Egas C."/>
        </authorList>
    </citation>
    <scope>NUCLEOTIDE SEQUENCE [LARGE SCALE GENOMIC DNA]</scope>
    <source>
        <strain evidence="2 3">KCTC 52599</strain>
    </source>
</reference>
<dbReference type="RefSeq" id="WP_119358803.1">
    <property type="nucleotide sequence ID" value="NZ_QWKZ01000001.1"/>
</dbReference>
<keyword evidence="1" id="KW-1133">Transmembrane helix</keyword>
<evidence type="ECO:0000313" key="3">
    <source>
        <dbReference type="Proteomes" id="UP000265800"/>
    </source>
</evidence>
<dbReference type="OrthoDB" id="25005at2"/>
<feature type="transmembrane region" description="Helical" evidence="1">
    <location>
        <begin position="423"/>
        <end position="441"/>
    </location>
</feature>
<accession>A0A399F4H5</accession>
<name>A0A399F4H5_9DEIN</name>
<proteinExistence type="predicted"/>
<evidence type="ECO:0000313" key="2">
    <source>
        <dbReference type="EMBL" id="RIH90159.1"/>
    </source>
</evidence>
<dbReference type="Proteomes" id="UP000265800">
    <property type="component" value="Unassembled WGS sequence"/>
</dbReference>
<comment type="caution">
    <text evidence="2">The sequence shown here is derived from an EMBL/GenBank/DDBJ whole genome shotgun (WGS) entry which is preliminary data.</text>
</comment>